<evidence type="ECO:0000313" key="1">
    <source>
        <dbReference type="EMBL" id="KAK3924302.1"/>
    </source>
</evidence>
<comment type="caution">
    <text evidence="1">The sequence shown here is derived from an EMBL/GenBank/DDBJ whole genome shotgun (WGS) entry which is preliminary data.</text>
</comment>
<reference evidence="1" key="2">
    <citation type="journal article" date="2023" name="BMC Genomics">
        <title>Pest status, molecular evolution, and epigenetic factors derived from the genome assembly of Frankliniella fusca, a thysanopteran phytovirus vector.</title>
        <authorList>
            <person name="Catto M.A."/>
            <person name="Labadie P.E."/>
            <person name="Jacobson A.L."/>
            <person name="Kennedy G.G."/>
            <person name="Srinivasan R."/>
            <person name="Hunt B.G."/>
        </authorList>
    </citation>
    <scope>NUCLEOTIDE SEQUENCE</scope>
    <source>
        <strain evidence="1">PL_HMW_Pooled</strain>
    </source>
</reference>
<dbReference type="SUPFAM" id="SSF56349">
    <property type="entry name" value="DNA breaking-rejoining enzymes"/>
    <property type="match status" value="1"/>
</dbReference>
<dbReference type="EMBL" id="JAHWGI010001171">
    <property type="protein sequence ID" value="KAK3924302.1"/>
    <property type="molecule type" value="Genomic_DNA"/>
</dbReference>
<dbReference type="GO" id="GO:0003677">
    <property type="term" value="F:DNA binding"/>
    <property type="evidence" value="ECO:0007669"/>
    <property type="project" value="InterPro"/>
</dbReference>
<gene>
    <name evidence="1" type="ORF">KUF71_012268</name>
</gene>
<name>A0AAE1HMZ0_9NEOP</name>
<evidence type="ECO:0000313" key="2">
    <source>
        <dbReference type="Proteomes" id="UP001219518"/>
    </source>
</evidence>
<organism evidence="1 2">
    <name type="scientific">Frankliniella fusca</name>
    <dbReference type="NCBI Taxonomy" id="407009"/>
    <lineage>
        <taxon>Eukaryota</taxon>
        <taxon>Metazoa</taxon>
        <taxon>Ecdysozoa</taxon>
        <taxon>Arthropoda</taxon>
        <taxon>Hexapoda</taxon>
        <taxon>Insecta</taxon>
        <taxon>Pterygota</taxon>
        <taxon>Neoptera</taxon>
        <taxon>Paraneoptera</taxon>
        <taxon>Thysanoptera</taxon>
        <taxon>Terebrantia</taxon>
        <taxon>Thripoidea</taxon>
        <taxon>Thripidae</taxon>
        <taxon>Frankliniella</taxon>
    </lineage>
</organism>
<keyword evidence="2" id="KW-1185">Reference proteome</keyword>
<sequence>MKTHALAKHNIKLRSARMERYVRQCLRLSQSSWRWTTKARILSLMGIYAQQKGLYKIVKRVLKGHLVGIKKRERNVKPCSEDQSEARSETCRTDFKNSRSQVRRGLSEHGFVMNFSGEKLCLLSRLYDQLRGKSDPAGPQLVHRVLAWAKQRGHSEVSAFYDPSLARDFHDEAKCILKPNSIRNHAQSMCSLIGHALTSAKLRPIFPITRRYRLKRARDEWQKIKNLNEREGRKQQRFKMKSTEFSPVPIFHVCQFLHDTRESGKIAQCFTLLENAINANGKIDSSHNEAYCLILCILALYLCLTGQRLCAALNLQLSEVFEAVHTEGVAVLKIRTHKTSRSMGPARIALKSHQYEDLLRFCKIRREMKLSEQSVLVTLGGKRPSNLMKPVDSYLRANCLSDQKITFNWFRSTIETCLHLSSLQSEAASDCVPAQLGHGVQVAKLHYRFQSDSATVSDSRRVENVLAQLVAFESVGKESSSWTNFSIPTTFRGNFPSRSELEGSMKENWTFRDLQLHSLSETSFEAIALRWRDLHREDLVETLADELKNCSSCAKWAVTDAFKFLPFIWNSEKNMLVPIIVQKIQSKV</sequence>
<reference evidence="1" key="1">
    <citation type="submission" date="2021-07" db="EMBL/GenBank/DDBJ databases">
        <authorList>
            <person name="Catto M.A."/>
            <person name="Jacobson A."/>
            <person name="Kennedy G."/>
            <person name="Labadie P."/>
            <person name="Hunt B.G."/>
            <person name="Srinivasan R."/>
        </authorList>
    </citation>
    <scope>NUCLEOTIDE SEQUENCE</scope>
    <source>
        <strain evidence="1">PL_HMW_Pooled</strain>
        <tissue evidence="1">Head</tissue>
    </source>
</reference>
<dbReference type="InterPro" id="IPR011010">
    <property type="entry name" value="DNA_brk_join_enz"/>
</dbReference>
<accession>A0AAE1HMZ0</accession>
<protein>
    <submittedName>
        <fullName evidence="1">Phosphomethylpyrimidine synthase</fullName>
    </submittedName>
</protein>
<proteinExistence type="predicted"/>
<dbReference type="AlphaFoldDB" id="A0AAE1HMZ0"/>
<dbReference type="Proteomes" id="UP001219518">
    <property type="component" value="Unassembled WGS sequence"/>
</dbReference>